<dbReference type="InterPro" id="IPR021109">
    <property type="entry name" value="Peptidase_aspartic_dom_sf"/>
</dbReference>
<keyword evidence="5" id="KW-0255">Endonuclease</keyword>
<keyword evidence="6" id="KW-0378">Hydrolase</keyword>
<evidence type="ECO:0000256" key="2">
    <source>
        <dbReference type="ARBA" id="ARBA00022679"/>
    </source>
</evidence>
<evidence type="ECO:0000313" key="11">
    <source>
        <dbReference type="EMBL" id="GJT09134.1"/>
    </source>
</evidence>
<reference evidence="11" key="1">
    <citation type="journal article" date="2022" name="Int. J. Mol. Sci.">
        <title>Draft Genome of Tanacetum Coccineum: Genomic Comparison of Closely Related Tanacetum-Family Plants.</title>
        <authorList>
            <person name="Yamashiro T."/>
            <person name="Shiraishi A."/>
            <person name="Nakayama K."/>
            <person name="Satake H."/>
        </authorList>
    </citation>
    <scope>NUCLEOTIDE SEQUENCE</scope>
</reference>
<gene>
    <name evidence="11" type="ORF">Tco_0843596</name>
</gene>
<dbReference type="CDD" id="cd09274">
    <property type="entry name" value="RNase_HI_RT_Ty3"/>
    <property type="match status" value="1"/>
</dbReference>
<evidence type="ECO:0000256" key="6">
    <source>
        <dbReference type="ARBA" id="ARBA00022801"/>
    </source>
</evidence>
<name>A0ABQ5B6T1_9ASTR</name>
<dbReference type="Pfam" id="PF08284">
    <property type="entry name" value="RVP_2"/>
    <property type="match status" value="1"/>
</dbReference>
<dbReference type="InterPro" id="IPR041373">
    <property type="entry name" value="RT_RNaseH"/>
</dbReference>
<keyword evidence="3" id="KW-0548">Nucleotidyltransferase</keyword>
<evidence type="ECO:0000256" key="8">
    <source>
        <dbReference type="SAM" id="MobiDB-lite"/>
    </source>
</evidence>
<evidence type="ECO:0000256" key="5">
    <source>
        <dbReference type="ARBA" id="ARBA00022759"/>
    </source>
</evidence>
<evidence type="ECO:0000256" key="4">
    <source>
        <dbReference type="ARBA" id="ARBA00022722"/>
    </source>
</evidence>
<evidence type="ECO:0000313" key="12">
    <source>
        <dbReference type="Proteomes" id="UP001151760"/>
    </source>
</evidence>
<feature type="region of interest" description="Disordered" evidence="8">
    <location>
        <begin position="223"/>
        <end position="251"/>
    </location>
</feature>
<keyword evidence="7 11" id="KW-0695">RNA-directed DNA polymerase</keyword>
<dbReference type="SUPFAM" id="SSF56672">
    <property type="entry name" value="DNA/RNA polymerases"/>
    <property type="match status" value="1"/>
</dbReference>
<protein>
    <recommendedName>
        <fullName evidence="1">RNA-directed DNA polymerase</fullName>
        <ecNumber evidence="1">2.7.7.49</ecNumber>
    </recommendedName>
</protein>
<dbReference type="InterPro" id="IPR043128">
    <property type="entry name" value="Rev_trsase/Diguanyl_cyclase"/>
</dbReference>
<evidence type="ECO:0000256" key="7">
    <source>
        <dbReference type="ARBA" id="ARBA00022918"/>
    </source>
</evidence>
<dbReference type="GO" id="GO:0003964">
    <property type="term" value="F:RNA-directed DNA polymerase activity"/>
    <property type="evidence" value="ECO:0007669"/>
    <property type="project" value="UniProtKB-KW"/>
</dbReference>
<dbReference type="CDD" id="cd00303">
    <property type="entry name" value="retropepsin_like"/>
    <property type="match status" value="1"/>
</dbReference>
<dbReference type="Proteomes" id="UP001151760">
    <property type="component" value="Unassembled WGS sequence"/>
</dbReference>
<evidence type="ECO:0000259" key="9">
    <source>
        <dbReference type="Pfam" id="PF00078"/>
    </source>
</evidence>
<keyword evidence="12" id="KW-1185">Reference proteome</keyword>
<accession>A0ABQ5B6T1</accession>
<evidence type="ECO:0000256" key="3">
    <source>
        <dbReference type="ARBA" id="ARBA00022695"/>
    </source>
</evidence>
<dbReference type="Pfam" id="PF00078">
    <property type="entry name" value="RVT_1"/>
    <property type="match status" value="1"/>
</dbReference>
<evidence type="ECO:0000259" key="10">
    <source>
        <dbReference type="Pfam" id="PF17917"/>
    </source>
</evidence>
<dbReference type="Pfam" id="PF17917">
    <property type="entry name" value="RT_RNaseH"/>
    <property type="match status" value="1"/>
</dbReference>
<sequence>MPPRMCTRSAGRPATESLGGGPGERVGRGGRGCSYKEFLACNPKEYDGKGGVVVLTRWIKKMEFVHDMSGCSNDQKVKYTAGSFVEFCPSHEMQKLESELWNHAMVRAGHAAYTDRFHELARLVPHLISGALTDEAVRNGSIKKVEKKGNVWEPSKDRSGRDNNKRTRNVNAFATTVNPVGRENSVPLATPTMRHIDLVAYASTVTAQCGSTDHVRSACPRLNRAQGPGGNRPNQVVANNGGQGRGNQGNQARGRAFMLGAEEARQDPNIVTGTFTLNNHFATTLFDSGADYSFVSTTFIPLLGIEPSELGFRYEIEIASGQLVEIDKVIKGCKLEIEGHVFDIDLIPFGHGSFDVIIGMDWLSNHKAEIICHEKVVRIPLLDGKVLRVLGERPKEKARLLMSVKASDKKQGEIVVVRDFPEVFPDDLSGLPPLREIEFLIELIPRAVPIAKSPYRLALYELEELSGQLKKLQDKELNKLTIENRYPLPRIDDLFDQLQESQFFSKINLDLRTRYGHFEFTVMPFGLTNAPAIFMDLMNRVCKPYLDKFMIVFIDDILIYSKTQEGHVEHLRLVLELLKKGKLYAKFSKCECWLREVQFLGHVINGNGIHVYETFLKIAKSLTILTQKSKTFDWDEEHELAFQTLKDKLCNAPVLALPDGPEDFVNYSTHDLELGAVVFALKIWRNYLYGTKSVIYTDHKSLQHIFSQKELNMRQRRWIELFSDYDCEIRYHPSKANVVVDALSRKERVKPSRVRAMNMILQSSIKDRNYGGSEGGCETSLQ</sequence>
<dbReference type="InterPro" id="IPR000477">
    <property type="entry name" value="RT_dom"/>
</dbReference>
<dbReference type="EC" id="2.7.7.49" evidence="1"/>
<feature type="domain" description="Reverse transcriptase" evidence="9">
    <location>
        <begin position="396"/>
        <end position="604"/>
    </location>
</feature>
<comment type="caution">
    <text evidence="11">The sequence shown here is derived from an EMBL/GenBank/DDBJ whole genome shotgun (WGS) entry which is preliminary data.</text>
</comment>
<dbReference type="PANTHER" id="PTHR24559:SF444">
    <property type="entry name" value="REVERSE TRANSCRIPTASE DOMAIN-CONTAINING PROTEIN"/>
    <property type="match status" value="1"/>
</dbReference>
<dbReference type="PANTHER" id="PTHR24559">
    <property type="entry name" value="TRANSPOSON TY3-I GAG-POL POLYPROTEIN"/>
    <property type="match status" value="1"/>
</dbReference>
<proteinExistence type="predicted"/>
<dbReference type="InterPro" id="IPR043502">
    <property type="entry name" value="DNA/RNA_pol_sf"/>
</dbReference>
<evidence type="ECO:0000256" key="1">
    <source>
        <dbReference type="ARBA" id="ARBA00012493"/>
    </source>
</evidence>
<feature type="domain" description="Reverse transcriptase RNase H-like" evidence="10">
    <location>
        <begin position="666"/>
        <end position="725"/>
    </location>
</feature>
<dbReference type="EMBL" id="BQNB010012885">
    <property type="protein sequence ID" value="GJT09134.1"/>
    <property type="molecule type" value="Genomic_DNA"/>
</dbReference>
<reference evidence="11" key="2">
    <citation type="submission" date="2022-01" db="EMBL/GenBank/DDBJ databases">
        <authorList>
            <person name="Yamashiro T."/>
            <person name="Shiraishi A."/>
            <person name="Satake H."/>
            <person name="Nakayama K."/>
        </authorList>
    </citation>
    <scope>NUCLEOTIDE SEQUENCE</scope>
</reference>
<feature type="region of interest" description="Disordered" evidence="8">
    <location>
        <begin position="1"/>
        <end position="26"/>
    </location>
</feature>
<organism evidence="11 12">
    <name type="scientific">Tanacetum coccineum</name>
    <dbReference type="NCBI Taxonomy" id="301880"/>
    <lineage>
        <taxon>Eukaryota</taxon>
        <taxon>Viridiplantae</taxon>
        <taxon>Streptophyta</taxon>
        <taxon>Embryophyta</taxon>
        <taxon>Tracheophyta</taxon>
        <taxon>Spermatophyta</taxon>
        <taxon>Magnoliopsida</taxon>
        <taxon>eudicotyledons</taxon>
        <taxon>Gunneridae</taxon>
        <taxon>Pentapetalae</taxon>
        <taxon>asterids</taxon>
        <taxon>campanulids</taxon>
        <taxon>Asterales</taxon>
        <taxon>Asteraceae</taxon>
        <taxon>Asteroideae</taxon>
        <taxon>Anthemideae</taxon>
        <taxon>Anthemidinae</taxon>
        <taxon>Tanacetum</taxon>
    </lineage>
</organism>
<dbReference type="Gene3D" id="2.40.70.10">
    <property type="entry name" value="Acid Proteases"/>
    <property type="match status" value="1"/>
</dbReference>
<dbReference type="Gene3D" id="3.10.10.10">
    <property type="entry name" value="HIV Type 1 Reverse Transcriptase, subunit A, domain 1"/>
    <property type="match status" value="2"/>
</dbReference>
<dbReference type="InterPro" id="IPR053134">
    <property type="entry name" value="RNA-dir_DNA_polymerase"/>
</dbReference>
<keyword evidence="2" id="KW-0808">Transferase</keyword>
<dbReference type="SUPFAM" id="SSF50630">
    <property type="entry name" value="Acid proteases"/>
    <property type="match status" value="1"/>
</dbReference>
<keyword evidence="4" id="KW-0540">Nuclease</keyword>
<dbReference type="Gene3D" id="3.30.70.270">
    <property type="match status" value="2"/>
</dbReference>
<dbReference type="CDD" id="cd01647">
    <property type="entry name" value="RT_LTR"/>
    <property type="match status" value="1"/>
</dbReference>